<keyword evidence="3" id="KW-0560">Oxidoreductase</keyword>
<name>A0A4U7ANY8_9PEZI</name>
<dbReference type="GO" id="GO:0016491">
    <property type="term" value="F:oxidoreductase activity"/>
    <property type="evidence" value="ECO:0007669"/>
    <property type="project" value="UniProtKB-KW"/>
</dbReference>
<organism evidence="4 5">
    <name type="scientific">Elsinoe australis</name>
    <dbReference type="NCBI Taxonomy" id="40998"/>
    <lineage>
        <taxon>Eukaryota</taxon>
        <taxon>Fungi</taxon>
        <taxon>Dikarya</taxon>
        <taxon>Ascomycota</taxon>
        <taxon>Pezizomycotina</taxon>
        <taxon>Dothideomycetes</taxon>
        <taxon>Dothideomycetidae</taxon>
        <taxon>Myriangiales</taxon>
        <taxon>Elsinoaceae</taxon>
        <taxon>Elsinoe</taxon>
    </lineage>
</organism>
<evidence type="ECO:0000313" key="4">
    <source>
        <dbReference type="EMBL" id="TKX19838.1"/>
    </source>
</evidence>
<dbReference type="InterPro" id="IPR002347">
    <property type="entry name" value="SDR_fam"/>
</dbReference>
<dbReference type="GO" id="GO:0005737">
    <property type="term" value="C:cytoplasm"/>
    <property type="evidence" value="ECO:0007669"/>
    <property type="project" value="TreeGrafter"/>
</dbReference>
<evidence type="ECO:0000256" key="2">
    <source>
        <dbReference type="ARBA" id="ARBA00022857"/>
    </source>
</evidence>
<dbReference type="PANTHER" id="PTHR43544:SF7">
    <property type="entry name" value="NADB-LER2"/>
    <property type="match status" value="1"/>
</dbReference>
<dbReference type="InterPro" id="IPR036291">
    <property type="entry name" value="NAD(P)-bd_dom_sf"/>
</dbReference>
<comment type="caution">
    <text evidence="4">The sequence shown here is derived from an EMBL/GenBank/DDBJ whole genome shotgun (WGS) entry which is preliminary data.</text>
</comment>
<dbReference type="AlphaFoldDB" id="A0A4U7ANY8"/>
<evidence type="ECO:0000256" key="1">
    <source>
        <dbReference type="ARBA" id="ARBA00006484"/>
    </source>
</evidence>
<dbReference type="Gene3D" id="3.40.50.720">
    <property type="entry name" value="NAD(P)-binding Rossmann-like Domain"/>
    <property type="match status" value="1"/>
</dbReference>
<dbReference type="SUPFAM" id="SSF51735">
    <property type="entry name" value="NAD(P)-binding Rossmann-fold domains"/>
    <property type="match status" value="1"/>
</dbReference>
<dbReference type="Pfam" id="PF00106">
    <property type="entry name" value="adh_short"/>
    <property type="match status" value="1"/>
</dbReference>
<evidence type="ECO:0008006" key="6">
    <source>
        <dbReference type="Google" id="ProtNLM"/>
    </source>
</evidence>
<evidence type="ECO:0000256" key="3">
    <source>
        <dbReference type="ARBA" id="ARBA00023002"/>
    </source>
</evidence>
<dbReference type="EMBL" id="PTQR01000106">
    <property type="protein sequence ID" value="TKX19838.1"/>
    <property type="molecule type" value="Genomic_DNA"/>
</dbReference>
<evidence type="ECO:0000313" key="5">
    <source>
        <dbReference type="Proteomes" id="UP000308133"/>
    </source>
</evidence>
<accession>A0A4U7ANY8</accession>
<dbReference type="PANTHER" id="PTHR43544">
    <property type="entry name" value="SHORT-CHAIN DEHYDROGENASE/REDUCTASE"/>
    <property type="match status" value="1"/>
</dbReference>
<gene>
    <name evidence="4" type="ORF">C1H76_8036</name>
</gene>
<proteinExistence type="inferred from homology"/>
<sequence>MSQTTYLVTGANRGIGKAFTAQLLQRPNSTVVAAVRTPSKAEPLNELPKGENAKLIIVKIDASSDTDPAEAIATLQKDHAITNLDVVIANAGVAYDSTRIIDSKPSTAREIFDVNTIGPVTLAGAVAPLLKKSSKPVFAVISSLAGGISAQKDLMAFGLPFSPYGASKAAVNWLLHRLHFEEEWLTAISFHPGMVLTDMAAAAGGPDFDLVAAGAIQPDDSAGQMLKVLDGASREQHGGKFLNYDGAELPW</sequence>
<dbReference type="InterPro" id="IPR051468">
    <property type="entry name" value="Fungal_SecMetab_SDRs"/>
</dbReference>
<protein>
    <recommendedName>
        <fullName evidence="6">Norsolorinic acid ketoreductase</fullName>
    </recommendedName>
</protein>
<reference evidence="4 5" key="1">
    <citation type="submission" date="2018-02" db="EMBL/GenBank/DDBJ databases">
        <title>Draft genome sequences of Elsinoe sp., causing black scab on jojoba.</title>
        <authorList>
            <person name="Stodart B."/>
            <person name="Jeffress S."/>
            <person name="Ash G."/>
            <person name="Arun Chinnappa K."/>
        </authorList>
    </citation>
    <scope>NUCLEOTIDE SEQUENCE [LARGE SCALE GENOMIC DNA]</scope>
    <source>
        <strain evidence="4 5">Hillstone_2</strain>
    </source>
</reference>
<dbReference type="Proteomes" id="UP000308133">
    <property type="component" value="Unassembled WGS sequence"/>
</dbReference>
<dbReference type="PRINTS" id="PR00081">
    <property type="entry name" value="GDHRDH"/>
</dbReference>
<comment type="similarity">
    <text evidence="1">Belongs to the short-chain dehydrogenases/reductases (SDR) family.</text>
</comment>
<dbReference type="CDD" id="cd05325">
    <property type="entry name" value="carb_red_sniffer_like_SDR_c"/>
    <property type="match status" value="1"/>
</dbReference>
<keyword evidence="2" id="KW-0521">NADP</keyword>